<dbReference type="Proteomes" id="UP000655523">
    <property type="component" value="Unassembled WGS sequence"/>
</dbReference>
<evidence type="ECO:0000256" key="1">
    <source>
        <dbReference type="SAM" id="MobiDB-lite"/>
    </source>
</evidence>
<comment type="caution">
    <text evidence="2">The sequence shown here is derived from an EMBL/GenBank/DDBJ whole genome shotgun (WGS) entry which is preliminary data.</text>
</comment>
<evidence type="ECO:0000313" key="2">
    <source>
        <dbReference type="EMBL" id="NPT57379.1"/>
    </source>
</evidence>
<dbReference type="AlphaFoldDB" id="A0A972NS28"/>
<feature type="compositionally biased region" description="Basic residues" evidence="1">
    <location>
        <begin position="93"/>
        <end position="103"/>
    </location>
</feature>
<name>A0A972NS28_9BURK</name>
<gene>
    <name evidence="2" type="ORF">GNZ13_23115</name>
</gene>
<sequence length="120" mass="13136">MDQSSNVKPVMSFCAAAGAKAARRWLLCPSASMADYRDQALAVLLAACDEPQRAAERTREFCDGFAARIAQEIASRSTDVHYRARKALQTPRRTARVRGRRKPAPAPRPALLVLASRGVL</sequence>
<keyword evidence="3" id="KW-1185">Reference proteome</keyword>
<reference evidence="2 3" key="1">
    <citation type="submission" date="2019-11" db="EMBL/GenBank/DDBJ databases">
        <title>Metabolism of dissolved organic matter in forest soils.</title>
        <authorList>
            <person name="Cyle K.T."/>
            <person name="Wilhelm R.C."/>
            <person name="Martinez C.E."/>
        </authorList>
    </citation>
    <scope>NUCLEOTIDE SEQUENCE [LARGE SCALE GENOMIC DNA]</scope>
    <source>
        <strain evidence="2 3">5N</strain>
    </source>
</reference>
<dbReference type="EMBL" id="WOEZ01000124">
    <property type="protein sequence ID" value="NPT57379.1"/>
    <property type="molecule type" value="Genomic_DNA"/>
</dbReference>
<protein>
    <submittedName>
        <fullName evidence="2">Uncharacterized protein</fullName>
    </submittedName>
</protein>
<proteinExistence type="predicted"/>
<organism evidence="2 3">
    <name type="scientific">Paraburkholderia elongata</name>
    <dbReference type="NCBI Taxonomy" id="2675747"/>
    <lineage>
        <taxon>Bacteria</taxon>
        <taxon>Pseudomonadati</taxon>
        <taxon>Pseudomonadota</taxon>
        <taxon>Betaproteobacteria</taxon>
        <taxon>Burkholderiales</taxon>
        <taxon>Burkholderiaceae</taxon>
        <taxon>Paraburkholderia</taxon>
    </lineage>
</organism>
<evidence type="ECO:0000313" key="3">
    <source>
        <dbReference type="Proteomes" id="UP000655523"/>
    </source>
</evidence>
<feature type="region of interest" description="Disordered" evidence="1">
    <location>
        <begin position="88"/>
        <end position="108"/>
    </location>
</feature>
<dbReference type="RefSeq" id="WP_172168419.1">
    <property type="nucleotide sequence ID" value="NZ_WOEZ01000124.1"/>
</dbReference>
<accession>A0A972NS28</accession>